<dbReference type="EMBL" id="GL379892">
    <property type="protein sequence ID" value="EGT32013.1"/>
    <property type="molecule type" value="Genomic_DNA"/>
</dbReference>
<sequence length="325" mass="38670">MSERFKCEFQKFPYSILPFIFSDAKNGICRVENFAEHLAAGTFPRIELGRLCGMNWYSKLKIYEDDNEIYPVIWSDYINPEVEHKVRVYLKLENDSRNDKNNFEKVGKQVLKFDRPAIGFYTPILEILNLKNGWLKNGALSFEYGIQVKAIIDNNVWIFNFNNKLFNAGAEMVKLNAMRPLYTHKLLLHFHSEKLARLGNHVLYRWENEKWRELFIDLLQLCHGVRLHLTLRKYGEILDDAHSLKMFNIISYCDWYLVETKSWERLKENGKDWIFSAIEYNLRHFLASLVKSMTSLKEHVSEKDVEKMSNESMKMFVAKFLYEKF</sequence>
<dbReference type="AlphaFoldDB" id="G0NIU2"/>
<name>G0NIU2_CAEBE</name>
<dbReference type="OMA" id="GICRVEN"/>
<dbReference type="HOGENOM" id="CLU_075906_0_0_1"/>
<dbReference type="Proteomes" id="UP000008068">
    <property type="component" value="Unassembled WGS sequence"/>
</dbReference>
<dbReference type="OrthoDB" id="5815083at2759"/>
<accession>G0NIU2</accession>
<evidence type="ECO:0000313" key="2">
    <source>
        <dbReference type="Proteomes" id="UP000008068"/>
    </source>
</evidence>
<reference evidence="2" key="1">
    <citation type="submission" date="2011-07" db="EMBL/GenBank/DDBJ databases">
        <authorList>
            <consortium name="Caenorhabditis brenneri Sequencing and Analysis Consortium"/>
            <person name="Wilson R.K."/>
        </authorList>
    </citation>
    <scope>NUCLEOTIDE SEQUENCE [LARGE SCALE GENOMIC DNA]</scope>
    <source>
        <strain evidence="2">PB2801</strain>
    </source>
</reference>
<gene>
    <name evidence="1" type="ORF">CAEBREN_09759</name>
</gene>
<dbReference type="eggNOG" id="ENOG502TJJ9">
    <property type="taxonomic scope" value="Eukaryota"/>
</dbReference>
<organism evidence="2">
    <name type="scientific">Caenorhabditis brenneri</name>
    <name type="common">Nematode worm</name>
    <dbReference type="NCBI Taxonomy" id="135651"/>
    <lineage>
        <taxon>Eukaryota</taxon>
        <taxon>Metazoa</taxon>
        <taxon>Ecdysozoa</taxon>
        <taxon>Nematoda</taxon>
        <taxon>Chromadorea</taxon>
        <taxon>Rhabditida</taxon>
        <taxon>Rhabditina</taxon>
        <taxon>Rhabditomorpha</taxon>
        <taxon>Rhabditoidea</taxon>
        <taxon>Rhabditidae</taxon>
        <taxon>Peloderinae</taxon>
        <taxon>Caenorhabditis</taxon>
    </lineage>
</organism>
<keyword evidence="2" id="KW-1185">Reference proteome</keyword>
<dbReference type="InParanoid" id="G0NIU2"/>
<proteinExistence type="predicted"/>
<evidence type="ECO:0000313" key="1">
    <source>
        <dbReference type="EMBL" id="EGT32013.1"/>
    </source>
</evidence>
<protein>
    <submittedName>
        <fullName evidence="1">Uncharacterized protein</fullName>
    </submittedName>
</protein>